<dbReference type="Gene3D" id="3.40.640.10">
    <property type="entry name" value="Type I PLP-dependent aspartate aminotransferase-like (Major domain)"/>
    <property type="match status" value="1"/>
</dbReference>
<evidence type="ECO:0000256" key="9">
    <source>
        <dbReference type="ARBA" id="ARBA00047715"/>
    </source>
</evidence>
<dbReference type="HAMAP" id="MF_01693">
    <property type="entry name" value="BioF_aminotrans_2"/>
    <property type="match status" value="1"/>
</dbReference>
<proteinExistence type="inferred from homology"/>
<dbReference type="GO" id="GO:0009102">
    <property type="term" value="P:biotin biosynthetic process"/>
    <property type="evidence" value="ECO:0007669"/>
    <property type="project" value="UniProtKB-UniRule"/>
</dbReference>
<dbReference type="PROSITE" id="PS00599">
    <property type="entry name" value="AA_TRANSFER_CLASS_2"/>
    <property type="match status" value="1"/>
</dbReference>
<comment type="cofactor">
    <cofactor evidence="1 11">
        <name>pyridoxal 5'-phosphate</name>
        <dbReference type="ChEBI" id="CHEBI:597326"/>
    </cofactor>
</comment>
<comment type="pathway">
    <text evidence="2">Cofactor biosynthesis; biotin biosynthesis.</text>
</comment>
<dbReference type="InterPro" id="IPR015422">
    <property type="entry name" value="PyrdxlP-dep_Trfase_small"/>
</dbReference>
<dbReference type="PATRIC" id="fig|54398.4.peg.2243"/>
<dbReference type="InterPro" id="IPR022834">
    <property type="entry name" value="AONS_Proteobacteria"/>
</dbReference>
<dbReference type="GO" id="GO:0030170">
    <property type="term" value="F:pyridoxal phosphate binding"/>
    <property type="evidence" value="ECO:0007669"/>
    <property type="project" value="InterPro"/>
</dbReference>
<dbReference type="NCBIfam" id="TIGR00858">
    <property type="entry name" value="bioF"/>
    <property type="match status" value="1"/>
</dbReference>
<protein>
    <recommendedName>
        <fullName evidence="5 10">8-amino-7-oxononanoate synthase</fullName>
        <ecNumber evidence="5 10">2.3.1.47</ecNumber>
    </recommendedName>
</protein>
<dbReference type="InterPro" id="IPR004723">
    <property type="entry name" value="AONS_Archaea/Proteobacteria"/>
</dbReference>
<evidence type="ECO:0000313" key="13">
    <source>
        <dbReference type="EMBL" id="KRT57293.1"/>
    </source>
</evidence>
<evidence type="ECO:0000256" key="10">
    <source>
        <dbReference type="NCBIfam" id="TIGR00858"/>
    </source>
</evidence>
<feature type="modified residue" description="N6-(pyridoxal phosphate)lysine" evidence="11">
    <location>
        <position position="241"/>
    </location>
</feature>
<dbReference type="SUPFAM" id="SSF53383">
    <property type="entry name" value="PLP-dependent transferases"/>
    <property type="match status" value="1"/>
</dbReference>
<feature type="non-terminal residue" evidence="13">
    <location>
        <position position="1"/>
    </location>
</feature>
<dbReference type="STRING" id="54398.Ga0074115_11518"/>
<evidence type="ECO:0000256" key="6">
    <source>
        <dbReference type="ARBA" id="ARBA00022679"/>
    </source>
</evidence>
<keyword evidence="6" id="KW-0808">Transferase</keyword>
<evidence type="ECO:0000256" key="8">
    <source>
        <dbReference type="ARBA" id="ARBA00022898"/>
    </source>
</evidence>
<accession>A0A0T5Z3G5</accession>
<evidence type="ECO:0000256" key="7">
    <source>
        <dbReference type="ARBA" id="ARBA00022756"/>
    </source>
</evidence>
<feature type="domain" description="Aminotransferase class I/classII large" evidence="12">
    <location>
        <begin position="43"/>
        <end position="383"/>
    </location>
</feature>
<dbReference type="PANTHER" id="PTHR13693">
    <property type="entry name" value="CLASS II AMINOTRANSFERASE/8-AMINO-7-OXONONANOATE SYNTHASE"/>
    <property type="match status" value="1"/>
</dbReference>
<dbReference type="CDD" id="cd06454">
    <property type="entry name" value="KBL_like"/>
    <property type="match status" value="1"/>
</dbReference>
<dbReference type="Proteomes" id="UP000051276">
    <property type="component" value="Unassembled WGS sequence"/>
</dbReference>
<evidence type="ECO:0000313" key="14">
    <source>
        <dbReference type="Proteomes" id="UP000051276"/>
    </source>
</evidence>
<dbReference type="EMBL" id="LMXI01000563">
    <property type="protein sequence ID" value="KRT57293.1"/>
    <property type="molecule type" value="Genomic_DNA"/>
</dbReference>
<evidence type="ECO:0000256" key="3">
    <source>
        <dbReference type="ARBA" id="ARBA00010008"/>
    </source>
</evidence>
<gene>
    <name evidence="13" type="ORF">Ga0076813_113111</name>
</gene>
<dbReference type="InterPro" id="IPR015424">
    <property type="entry name" value="PyrdxlP-dep_Trfase"/>
</dbReference>
<evidence type="ECO:0000256" key="4">
    <source>
        <dbReference type="ARBA" id="ARBA00011738"/>
    </source>
</evidence>
<name>A0A0T5Z3G5_9GAMM</name>
<comment type="similarity">
    <text evidence="3">Belongs to the class-II pyridoxal-phosphate-dependent aminotransferase family. BioF subfamily.</text>
</comment>
<evidence type="ECO:0000256" key="2">
    <source>
        <dbReference type="ARBA" id="ARBA00004746"/>
    </source>
</evidence>
<dbReference type="InterPro" id="IPR050087">
    <property type="entry name" value="AON_synthase_class-II"/>
</dbReference>
<dbReference type="InterPro" id="IPR004839">
    <property type="entry name" value="Aminotransferase_I/II_large"/>
</dbReference>
<evidence type="ECO:0000256" key="11">
    <source>
        <dbReference type="PIRSR" id="PIRSR604723-51"/>
    </source>
</evidence>
<keyword evidence="7" id="KW-0093">Biotin biosynthesis</keyword>
<sequence>YERMTEKSLDKRLQQRRRDGLYRSRRLLQSPQQPELQLDGRSMLAFCSNDYLGLANHPELKAAMHAGIDRWGAGSGAAHLISGHSAAHHALEEELAEFTGRERALLFSTGYMANLGVLAALTDRGDTIFQDRLNHASLIDGGLLSRARLRRYPHADLAVLERLLADTQSGRRLIATDGVFSMDGDLAPLGALARLAKAHDAWLMVDDAHGLGVLGEHGSGSLEQFGLDAAEVPILMGTLGKGLGSFGAFVAGSESLIETLIQQARPYVYTTASPPAMAEATRAALRIVQREPWRRQRLVALIARFRQGAQQLGLPLMASQTPIQPIVAGAAATALAWSRQLETAGILLSAIRPPTVPEGSARLRVTLSAAHTDEQLDRLLDALAQLRPEGL</sequence>
<dbReference type="AlphaFoldDB" id="A0A0T5Z3G5"/>
<organism evidence="13 14">
    <name type="scientific">endosymbiont of Ridgeia piscesae</name>
    <dbReference type="NCBI Taxonomy" id="54398"/>
    <lineage>
        <taxon>Bacteria</taxon>
        <taxon>Pseudomonadati</taxon>
        <taxon>Pseudomonadota</taxon>
        <taxon>Gammaproteobacteria</taxon>
        <taxon>sulfur-oxidizing symbionts</taxon>
    </lineage>
</organism>
<dbReference type="Gene3D" id="3.90.1150.10">
    <property type="entry name" value="Aspartate Aminotransferase, domain 1"/>
    <property type="match status" value="1"/>
</dbReference>
<comment type="caution">
    <text evidence="13">The sequence shown here is derived from an EMBL/GenBank/DDBJ whole genome shotgun (WGS) entry which is preliminary data.</text>
</comment>
<evidence type="ECO:0000256" key="5">
    <source>
        <dbReference type="ARBA" id="ARBA00013187"/>
    </source>
</evidence>
<comment type="catalytic activity">
    <reaction evidence="9">
        <text>6-carboxyhexanoyl-[ACP] + L-alanine + H(+) = (8S)-8-amino-7-oxononanoate + holo-[ACP] + CO2</text>
        <dbReference type="Rhea" id="RHEA:42288"/>
        <dbReference type="Rhea" id="RHEA-COMP:9685"/>
        <dbReference type="Rhea" id="RHEA-COMP:9955"/>
        <dbReference type="ChEBI" id="CHEBI:15378"/>
        <dbReference type="ChEBI" id="CHEBI:16526"/>
        <dbReference type="ChEBI" id="CHEBI:57972"/>
        <dbReference type="ChEBI" id="CHEBI:64479"/>
        <dbReference type="ChEBI" id="CHEBI:78846"/>
        <dbReference type="ChEBI" id="CHEBI:149468"/>
        <dbReference type="EC" id="2.3.1.47"/>
    </reaction>
</comment>
<dbReference type="InterPro" id="IPR001917">
    <property type="entry name" value="Aminotrans_II_pyridoxalP_BS"/>
</dbReference>
<dbReference type="InterPro" id="IPR015421">
    <property type="entry name" value="PyrdxlP-dep_Trfase_major"/>
</dbReference>
<dbReference type="UniPathway" id="UPA00078"/>
<dbReference type="EC" id="2.3.1.47" evidence="5 10"/>
<dbReference type="Pfam" id="PF00155">
    <property type="entry name" value="Aminotran_1_2"/>
    <property type="match status" value="1"/>
</dbReference>
<reference evidence="13 14" key="1">
    <citation type="submission" date="2015-11" db="EMBL/GenBank/DDBJ databases">
        <title>The genome of Candidatus Endoriftia persephone in Ridgeia piscesae and population structure of the North Eastern Pacific vestimentiferan symbionts.</title>
        <authorList>
            <person name="Perez M."/>
            <person name="Juniper K.S."/>
        </authorList>
    </citation>
    <scope>NUCLEOTIDE SEQUENCE [LARGE SCALE GENOMIC DNA]</scope>
    <source>
        <strain evidence="13">Ind10</strain>
    </source>
</reference>
<dbReference type="GO" id="GO:0008710">
    <property type="term" value="F:8-amino-7-oxononanoate synthase activity"/>
    <property type="evidence" value="ECO:0007669"/>
    <property type="project" value="UniProtKB-UniRule"/>
</dbReference>
<keyword evidence="8 11" id="KW-0663">Pyridoxal phosphate</keyword>
<comment type="subunit">
    <text evidence="4">Homodimer.</text>
</comment>
<evidence type="ECO:0000259" key="12">
    <source>
        <dbReference type="Pfam" id="PF00155"/>
    </source>
</evidence>
<dbReference type="PANTHER" id="PTHR13693:SF100">
    <property type="entry name" value="8-AMINO-7-OXONONANOATE SYNTHASE"/>
    <property type="match status" value="1"/>
</dbReference>
<evidence type="ECO:0000256" key="1">
    <source>
        <dbReference type="ARBA" id="ARBA00001933"/>
    </source>
</evidence>